<protein>
    <submittedName>
        <fullName evidence="2">Antibiotic biosynthesis monooxygenase</fullName>
    </submittedName>
</protein>
<dbReference type="Proteomes" id="UP000306477">
    <property type="component" value="Unassembled WGS sequence"/>
</dbReference>
<evidence type="ECO:0000313" key="3">
    <source>
        <dbReference type="Proteomes" id="UP000306477"/>
    </source>
</evidence>
<dbReference type="PROSITE" id="PS51725">
    <property type="entry name" value="ABM"/>
    <property type="match status" value="1"/>
</dbReference>
<dbReference type="InterPro" id="IPR050744">
    <property type="entry name" value="AI-2_Isomerase_LsrG"/>
</dbReference>
<dbReference type="GO" id="GO:0004497">
    <property type="term" value="F:monooxygenase activity"/>
    <property type="evidence" value="ECO:0007669"/>
    <property type="project" value="UniProtKB-KW"/>
</dbReference>
<evidence type="ECO:0000259" key="1">
    <source>
        <dbReference type="PROSITE" id="PS51725"/>
    </source>
</evidence>
<dbReference type="AlphaFoldDB" id="A0A4S3PTZ0"/>
<keyword evidence="2" id="KW-0560">Oxidoreductase</keyword>
<accession>A0A4S3PTZ0</accession>
<comment type="caution">
    <text evidence="2">The sequence shown here is derived from an EMBL/GenBank/DDBJ whole genome shotgun (WGS) entry which is preliminary data.</text>
</comment>
<keyword evidence="2" id="KW-0503">Monooxygenase</keyword>
<dbReference type="STRING" id="1033734.GCA_000285535_01598"/>
<gene>
    <name evidence="2" type="ORF">E1I69_09610</name>
</gene>
<dbReference type="Gene3D" id="3.30.70.100">
    <property type="match status" value="1"/>
</dbReference>
<dbReference type="RefSeq" id="WP_136379397.1">
    <property type="nucleotide sequence ID" value="NZ_SLUB01000013.1"/>
</dbReference>
<evidence type="ECO:0000313" key="2">
    <source>
        <dbReference type="EMBL" id="THE12826.1"/>
    </source>
</evidence>
<keyword evidence="3" id="KW-1185">Reference proteome</keyword>
<proteinExistence type="predicted"/>
<dbReference type="PANTHER" id="PTHR33336:SF15">
    <property type="entry name" value="ABM DOMAIN-CONTAINING PROTEIN"/>
    <property type="match status" value="1"/>
</dbReference>
<organism evidence="2 3">
    <name type="scientific">Bacillus timonensis</name>
    <dbReference type="NCBI Taxonomy" id="1033734"/>
    <lineage>
        <taxon>Bacteria</taxon>
        <taxon>Bacillati</taxon>
        <taxon>Bacillota</taxon>
        <taxon>Bacilli</taxon>
        <taxon>Bacillales</taxon>
        <taxon>Bacillaceae</taxon>
        <taxon>Bacillus</taxon>
    </lineage>
</organism>
<feature type="domain" description="ABM" evidence="1">
    <location>
        <begin position="2"/>
        <end position="94"/>
    </location>
</feature>
<dbReference type="InterPro" id="IPR007138">
    <property type="entry name" value="ABM_dom"/>
</dbReference>
<dbReference type="Pfam" id="PF03992">
    <property type="entry name" value="ABM"/>
    <property type="match status" value="1"/>
</dbReference>
<dbReference type="InterPro" id="IPR011008">
    <property type="entry name" value="Dimeric_a/b-barrel"/>
</dbReference>
<reference evidence="2 3" key="1">
    <citation type="journal article" date="2019" name="Indoor Air">
        <title>Impacts of indoor surface finishes on bacterial viability.</title>
        <authorList>
            <person name="Hu J."/>
            <person name="Maamar S.B."/>
            <person name="Glawe A.J."/>
            <person name="Gottel N."/>
            <person name="Gilbert J.A."/>
            <person name="Hartmann E.M."/>
        </authorList>
    </citation>
    <scope>NUCLEOTIDE SEQUENCE [LARGE SCALE GENOMIC DNA]</scope>
    <source>
        <strain evidence="2 3">AF060A6</strain>
    </source>
</reference>
<dbReference type="OrthoDB" id="9806189at2"/>
<sequence>MIKVVCKIKLKPEASVEEYIKLAREVVEETRKERGCITYTLNQDINDPSIISMLEEWEDEEALNEHNKSKHVLEIVPELKKLRESTELNLYKELL</sequence>
<name>A0A4S3PTZ0_9BACI</name>
<dbReference type="EMBL" id="SLUB01000013">
    <property type="protein sequence ID" value="THE12826.1"/>
    <property type="molecule type" value="Genomic_DNA"/>
</dbReference>
<dbReference type="SUPFAM" id="SSF54909">
    <property type="entry name" value="Dimeric alpha+beta barrel"/>
    <property type="match status" value="1"/>
</dbReference>
<dbReference type="PANTHER" id="PTHR33336">
    <property type="entry name" value="QUINOL MONOOXYGENASE YGIN-RELATED"/>
    <property type="match status" value="1"/>
</dbReference>